<dbReference type="InterPro" id="IPR035919">
    <property type="entry name" value="EAL_sf"/>
</dbReference>
<dbReference type="Gene3D" id="3.30.450.20">
    <property type="entry name" value="PAS domain"/>
    <property type="match status" value="1"/>
</dbReference>
<dbReference type="CDD" id="cd01948">
    <property type="entry name" value="EAL"/>
    <property type="match status" value="1"/>
</dbReference>
<dbReference type="Pfam" id="PF00563">
    <property type="entry name" value="EAL"/>
    <property type="match status" value="1"/>
</dbReference>
<dbReference type="Proteomes" id="UP000321248">
    <property type="component" value="Unassembled WGS sequence"/>
</dbReference>
<dbReference type="SMART" id="SM00065">
    <property type="entry name" value="GAF"/>
    <property type="match status" value="1"/>
</dbReference>
<dbReference type="PROSITE" id="PS50887">
    <property type="entry name" value="GGDEF"/>
    <property type="match status" value="1"/>
</dbReference>
<dbReference type="InterPro" id="IPR052155">
    <property type="entry name" value="Biofilm_reg_signaling"/>
</dbReference>
<evidence type="ECO:0000259" key="2">
    <source>
        <dbReference type="PROSITE" id="PS50112"/>
    </source>
</evidence>
<dbReference type="InterPro" id="IPR029016">
    <property type="entry name" value="GAF-like_dom_sf"/>
</dbReference>
<dbReference type="SMART" id="SM00052">
    <property type="entry name" value="EAL"/>
    <property type="match status" value="1"/>
</dbReference>
<sequence>MDRVYLFETRIDPDSGHMLGYQRYEWAAEGIAAEIDNPELQGLDFDEVLPRHRRCLEAGESLRVVVRTAPDDSERELMSSQGILSLMVVPVMLRGSLWGFLGFDAVRVERHWSDDDERILRIVAASLGAAIERRRNEAEARQARAVFEAARDAIIVTDSDGLMVAVNPSVLRLTGYGSEELIGQPSRMLDTRRENDAFYEAVWTALREQGHWHGENWIRRKDGGEYPQWLSISAVTDTHGRATHYVAAGTDISRLKNTEAQLQFLAEHDVLTELPNRRRVTGQLELAIERARLREGRAGVLFVDLDRFKSINDSLGHAIGDSVLKEVALRMRDRLRGEDTLARLGGDEFVVVLASLGAPEEANIVARGLLNRLREPIQIGERDIYVGASIGISHFPEHGDSAEELLRFADVAMYEAKLAGRDQIHVFTPAMKSDALGQLDLESKMRRAVEAGHMQLHYQPRVCIATGRVVGAEALLRVDDEAGGYLPTDRIIPLAERSGLINRIGRWVIEEACRQMQRWEHAGQRGLIVSVNVSARQFYLGDLGDIVAEARSRWPAKHSSLELEITETVLMDRPEVAIEQLGALRRAGLRISLDDFGTGYCSLAYLTRFPIDSLKIDARFVADLPDDHRAATIARSVIALGQQLELTIVAEGVETPGQLEFLRQQGCADMQGYVFSPAVPADQWLEVSKMRLVGSQEGA</sequence>
<comment type="cofactor">
    <cofactor evidence="1">
        <name>Mg(2+)</name>
        <dbReference type="ChEBI" id="CHEBI:18420"/>
    </cofactor>
</comment>
<dbReference type="Pfam" id="PF00990">
    <property type="entry name" value="GGDEF"/>
    <property type="match status" value="1"/>
</dbReference>
<evidence type="ECO:0000259" key="4">
    <source>
        <dbReference type="PROSITE" id="PS50883"/>
    </source>
</evidence>
<feature type="domain" description="PAC" evidence="3">
    <location>
        <begin position="212"/>
        <end position="264"/>
    </location>
</feature>
<dbReference type="InterPro" id="IPR003018">
    <property type="entry name" value="GAF"/>
</dbReference>
<dbReference type="PANTHER" id="PTHR44757">
    <property type="entry name" value="DIGUANYLATE CYCLASE DGCP"/>
    <property type="match status" value="1"/>
</dbReference>
<feature type="domain" description="EAL" evidence="4">
    <location>
        <begin position="438"/>
        <end position="692"/>
    </location>
</feature>
<dbReference type="InterPro" id="IPR035965">
    <property type="entry name" value="PAS-like_dom_sf"/>
</dbReference>
<dbReference type="SUPFAM" id="SSF55073">
    <property type="entry name" value="Nucleotide cyclase"/>
    <property type="match status" value="1"/>
</dbReference>
<comment type="caution">
    <text evidence="6">The sequence shown here is derived from an EMBL/GenBank/DDBJ whole genome shotgun (WGS) entry which is preliminary data.</text>
</comment>
<dbReference type="RefSeq" id="WP_147890284.1">
    <property type="nucleotide sequence ID" value="NZ_VRTS01000001.1"/>
</dbReference>
<protein>
    <submittedName>
        <fullName evidence="6">EAL domain-containing protein</fullName>
    </submittedName>
</protein>
<dbReference type="NCBIfam" id="TIGR00229">
    <property type="entry name" value="sensory_box"/>
    <property type="match status" value="1"/>
</dbReference>
<dbReference type="InterPro" id="IPR029787">
    <property type="entry name" value="Nucleotide_cyclase"/>
</dbReference>
<dbReference type="InterPro" id="IPR000160">
    <property type="entry name" value="GGDEF_dom"/>
</dbReference>
<feature type="domain" description="GGDEF" evidence="5">
    <location>
        <begin position="296"/>
        <end position="429"/>
    </location>
</feature>
<dbReference type="PROSITE" id="PS50113">
    <property type="entry name" value="PAC"/>
    <property type="match status" value="1"/>
</dbReference>
<dbReference type="InterPro" id="IPR043128">
    <property type="entry name" value="Rev_trsase/Diguanyl_cyclase"/>
</dbReference>
<dbReference type="CDD" id="cd00130">
    <property type="entry name" value="PAS"/>
    <property type="match status" value="1"/>
</dbReference>
<dbReference type="PROSITE" id="PS50883">
    <property type="entry name" value="EAL"/>
    <property type="match status" value="1"/>
</dbReference>
<dbReference type="Gene3D" id="3.30.450.40">
    <property type="match status" value="1"/>
</dbReference>
<dbReference type="CDD" id="cd01949">
    <property type="entry name" value="GGDEF"/>
    <property type="match status" value="1"/>
</dbReference>
<dbReference type="SMART" id="SM00267">
    <property type="entry name" value="GGDEF"/>
    <property type="match status" value="1"/>
</dbReference>
<dbReference type="FunFam" id="3.30.70.270:FF:000001">
    <property type="entry name" value="Diguanylate cyclase domain protein"/>
    <property type="match status" value="1"/>
</dbReference>
<organism evidence="6 7">
    <name type="scientific">Alkalisalibacterium limincola</name>
    <dbReference type="NCBI Taxonomy" id="2699169"/>
    <lineage>
        <taxon>Bacteria</taxon>
        <taxon>Pseudomonadati</taxon>
        <taxon>Pseudomonadota</taxon>
        <taxon>Gammaproteobacteria</taxon>
        <taxon>Lysobacterales</taxon>
        <taxon>Lysobacteraceae</taxon>
        <taxon>Alkalisalibacterium</taxon>
    </lineage>
</organism>
<proteinExistence type="predicted"/>
<dbReference type="PANTHER" id="PTHR44757:SF2">
    <property type="entry name" value="BIOFILM ARCHITECTURE MAINTENANCE PROTEIN MBAA"/>
    <property type="match status" value="1"/>
</dbReference>
<dbReference type="EMBL" id="VRTS01000001">
    <property type="protein sequence ID" value="TXK65612.1"/>
    <property type="molecule type" value="Genomic_DNA"/>
</dbReference>
<dbReference type="SMART" id="SM00091">
    <property type="entry name" value="PAS"/>
    <property type="match status" value="1"/>
</dbReference>
<dbReference type="SUPFAM" id="SSF55781">
    <property type="entry name" value="GAF domain-like"/>
    <property type="match status" value="1"/>
</dbReference>
<dbReference type="AlphaFoldDB" id="A0A5C8KYU3"/>
<name>A0A5C8KYU3_9GAMM</name>
<dbReference type="InterPro" id="IPR000700">
    <property type="entry name" value="PAS-assoc_C"/>
</dbReference>
<evidence type="ECO:0000256" key="1">
    <source>
        <dbReference type="ARBA" id="ARBA00001946"/>
    </source>
</evidence>
<evidence type="ECO:0000259" key="5">
    <source>
        <dbReference type="PROSITE" id="PS50887"/>
    </source>
</evidence>
<evidence type="ECO:0000259" key="3">
    <source>
        <dbReference type="PROSITE" id="PS50113"/>
    </source>
</evidence>
<dbReference type="InterPro" id="IPR000014">
    <property type="entry name" value="PAS"/>
</dbReference>
<feature type="domain" description="PAS" evidence="2">
    <location>
        <begin position="139"/>
        <end position="196"/>
    </location>
</feature>
<dbReference type="Gene3D" id="3.30.70.270">
    <property type="match status" value="1"/>
</dbReference>
<dbReference type="NCBIfam" id="TIGR00254">
    <property type="entry name" value="GGDEF"/>
    <property type="match status" value="1"/>
</dbReference>
<dbReference type="PROSITE" id="PS50112">
    <property type="entry name" value="PAS"/>
    <property type="match status" value="1"/>
</dbReference>
<dbReference type="Gene3D" id="3.20.20.450">
    <property type="entry name" value="EAL domain"/>
    <property type="match status" value="1"/>
</dbReference>
<reference evidence="6 7" key="1">
    <citation type="submission" date="2019-08" db="EMBL/GenBank/DDBJ databases">
        <authorList>
            <person name="Karlyshev A.V."/>
        </authorList>
    </citation>
    <scope>NUCLEOTIDE SEQUENCE [LARGE SCALE GENOMIC DNA]</scope>
    <source>
        <strain evidence="6 7">Alg18-2.2</strain>
    </source>
</reference>
<evidence type="ECO:0000313" key="7">
    <source>
        <dbReference type="Proteomes" id="UP000321248"/>
    </source>
</evidence>
<dbReference type="SUPFAM" id="SSF141868">
    <property type="entry name" value="EAL domain-like"/>
    <property type="match status" value="1"/>
</dbReference>
<gene>
    <name evidence="6" type="ORF">FU658_00280</name>
</gene>
<keyword evidence="7" id="KW-1185">Reference proteome</keyword>
<evidence type="ECO:0000313" key="6">
    <source>
        <dbReference type="EMBL" id="TXK65612.1"/>
    </source>
</evidence>
<dbReference type="OrthoDB" id="9803824at2"/>
<dbReference type="InterPro" id="IPR001633">
    <property type="entry name" value="EAL_dom"/>
</dbReference>
<dbReference type="Pfam" id="PF01590">
    <property type="entry name" value="GAF"/>
    <property type="match status" value="1"/>
</dbReference>
<accession>A0A5C8KYU3</accession>
<dbReference type="GO" id="GO:0003824">
    <property type="term" value="F:catalytic activity"/>
    <property type="evidence" value="ECO:0007669"/>
    <property type="project" value="UniProtKB-ARBA"/>
</dbReference>
<dbReference type="SUPFAM" id="SSF55785">
    <property type="entry name" value="PYP-like sensor domain (PAS domain)"/>
    <property type="match status" value="1"/>
</dbReference>
<dbReference type="Pfam" id="PF13426">
    <property type="entry name" value="PAS_9"/>
    <property type="match status" value="1"/>
</dbReference>